<keyword evidence="2" id="KW-1185">Reference proteome</keyword>
<evidence type="ECO:0000313" key="1">
    <source>
        <dbReference type="EMBL" id="MCP2333682.1"/>
    </source>
</evidence>
<evidence type="ECO:0000313" key="2">
    <source>
        <dbReference type="Proteomes" id="UP000791080"/>
    </source>
</evidence>
<sequence>MSVTDHLLRPLLARNPSRPMLTYYDGPGGYRVELSVATAANWAAKTANWLRDECDVEPGTPVVVALPAHWQTLGVLLGSWWCGAHVVAATGGDGLGDEEAAVAFVPATAVEAHRGAATTIAKVGLDALGMSGGGQDDDAVDYTSEIRIQPDDFVPWSPVPGSTPALLGMTVDEVLAAAEERASALGVERGSRVLSALEWTLPAGVLDGVLAVFAREAGLVQYGTAPGGVVDPERLASLRDSELAALVLPRTGGVDGA</sequence>
<dbReference type="InterPro" id="IPR042099">
    <property type="entry name" value="ANL_N_sf"/>
</dbReference>
<dbReference type="SUPFAM" id="SSF56801">
    <property type="entry name" value="Acetyl-CoA synthetase-like"/>
    <property type="match status" value="1"/>
</dbReference>
<dbReference type="Proteomes" id="UP000791080">
    <property type="component" value="Unassembled WGS sequence"/>
</dbReference>
<organism evidence="1 2">
    <name type="scientific">Actinoalloteichus caeruleus DSM 43889</name>
    <dbReference type="NCBI Taxonomy" id="1120930"/>
    <lineage>
        <taxon>Bacteria</taxon>
        <taxon>Bacillati</taxon>
        <taxon>Actinomycetota</taxon>
        <taxon>Actinomycetes</taxon>
        <taxon>Pseudonocardiales</taxon>
        <taxon>Pseudonocardiaceae</taxon>
        <taxon>Actinoalloteichus</taxon>
        <taxon>Actinoalloteichus cyanogriseus</taxon>
    </lineage>
</organism>
<dbReference type="InterPro" id="IPR017523">
    <property type="entry name" value="Rv3268"/>
</dbReference>
<dbReference type="NCBIfam" id="TIGR03089">
    <property type="entry name" value="TIGR03089 family protein"/>
    <property type="match status" value="1"/>
</dbReference>
<gene>
    <name evidence="1" type="ORF">G443_003952</name>
</gene>
<reference evidence="1 2" key="1">
    <citation type="submission" date="2022-06" db="EMBL/GenBank/DDBJ databases">
        <title>Genomic Encyclopedia of Type Strains, Phase I: the one thousand microbial genomes (KMG-I) project.</title>
        <authorList>
            <person name="Kyrpides N."/>
        </authorList>
    </citation>
    <scope>NUCLEOTIDE SEQUENCE [LARGE SCALE GENOMIC DNA]</scope>
    <source>
        <strain evidence="1 2">DSM 43889</strain>
    </source>
</reference>
<dbReference type="RefSeq" id="WP_026419333.1">
    <property type="nucleotide sequence ID" value="NZ_AUBJ02000001.1"/>
</dbReference>
<dbReference type="EMBL" id="AUBJ02000001">
    <property type="protein sequence ID" value="MCP2333682.1"/>
    <property type="molecule type" value="Genomic_DNA"/>
</dbReference>
<name>A0ABT1JMC7_ACTCY</name>
<proteinExistence type="predicted"/>
<comment type="caution">
    <text evidence="1">The sequence shown here is derived from an EMBL/GenBank/DDBJ whole genome shotgun (WGS) entry which is preliminary data.</text>
</comment>
<dbReference type="Gene3D" id="3.40.50.12780">
    <property type="entry name" value="N-terminal domain of ligase-like"/>
    <property type="match status" value="1"/>
</dbReference>
<accession>A0ABT1JMC7</accession>
<protein>
    <submittedName>
        <fullName evidence="1">TIGR03089 family protein</fullName>
    </submittedName>
</protein>